<keyword evidence="1" id="KW-0479">Metal-binding</keyword>
<dbReference type="InterPro" id="IPR036179">
    <property type="entry name" value="Ig-like_dom_sf"/>
</dbReference>
<sequence>MYVNQNLQLMYVNQNIKTDVCKPESSTDVCNPESSTDVCKPESSTDDKGKDRHCSMIVLELPISKRFIFDSRASDGDTEHTVLQMTKECGYNVFDVWNLKHVYCGSAGSTDLYRHDYIDNIDLTCVSYLKMIFETDKLSLRYNNPITDRIESILSRKPDSSSPGRSPLYNDYYMTNTNNRYEFLWLDSLNSTLYAGIYHSTDISKAPQYVYNVFTSSPYTANGDPKDFNDINAANDVEIVLSIKDGCVFVSSTSRQSTCPGYGTPSVHNADTYIEVPAGESVTIDCTYTAYGLATKVEWTFDDNSGGSYTITDGTNVSKYSGSTVHIPSLTVNNFAISDEGIYKCSAENSYGRGTGVDIQLVIIQASTVSLTETASVNLKITTLPLSTHDRTSMQIISTNDKTTTKDVSTSQRTTTDIMSTTRRLTTDVLSITTKTTNEDITSKQATTESLLSENHASSILPGASTENIVDEQQCVCSCEYKARLEYWRNQTVTNYTMDELRLILSPKLKEMEELLKVDKQNISSYLNKFTSAPDDRVSSQSIGADNCKKAVNNAADKENLGTSLTALKEAVQTSHSVGTSHCIDETDDSVADPSLPRPKKTRKTTKSSGVNEMASCICNSTARGDMIRCDWCRDWFHEKCMDIKKNEKIGFWVCSVCRDIPMSIKRIEYQLNSVLFNNMDLVRDVASRTTQINELSVKPKETKRSTGTLLIGNSVIRDINKNKFVLDMDPICVRGGKINDITERLMALPKDTELENIIIQVGSNDFCSLNFESDTFNEDYKILVATAKSVRENVVTSGLCPRLDDSKGNIVKGNKRIKQIANDENFLFIDNDFNFRLLSGAIDMSLYNRDGVHLNTKGVAKLVRNLDIIPKEDTGRFGENTYLRIKNPEDMTTSAQAMLIPIVPRNKPVELVVECIPISVTANHQDLKGIATTQMCQTMLNYVGILVNKITLHLCVVMGLLSFVTGVMVKVTELNLVRCIRA</sequence>
<dbReference type="Gene3D" id="3.40.50.12700">
    <property type="match status" value="1"/>
</dbReference>
<keyword evidence="6" id="KW-0812">Transmembrane</keyword>
<evidence type="ECO:0000259" key="7">
    <source>
        <dbReference type="PROSITE" id="PS50016"/>
    </source>
</evidence>
<reference evidence="9 10" key="1">
    <citation type="submission" date="2020-06" db="EMBL/GenBank/DDBJ databases">
        <authorList>
            <person name="Li R."/>
            <person name="Bekaert M."/>
        </authorList>
    </citation>
    <scope>NUCLEOTIDE SEQUENCE [LARGE SCALE GENOMIC DNA]</scope>
    <source>
        <strain evidence="10">wild</strain>
    </source>
</reference>
<feature type="region of interest" description="Disordered" evidence="5">
    <location>
        <begin position="580"/>
        <end position="607"/>
    </location>
</feature>
<dbReference type="SUPFAM" id="SSF52266">
    <property type="entry name" value="SGNH hydrolase"/>
    <property type="match status" value="1"/>
</dbReference>
<dbReference type="SMART" id="SM00249">
    <property type="entry name" value="PHD"/>
    <property type="match status" value="1"/>
</dbReference>
<protein>
    <submittedName>
        <fullName evidence="9">KDM5</fullName>
        <ecNumber evidence="9">1.14.11.67</ecNumber>
    </submittedName>
</protein>
<dbReference type="CDD" id="cd00096">
    <property type="entry name" value="Ig"/>
    <property type="match status" value="1"/>
</dbReference>
<dbReference type="SMART" id="SM00409">
    <property type="entry name" value="IG"/>
    <property type="match status" value="1"/>
</dbReference>
<evidence type="ECO:0000313" key="9">
    <source>
        <dbReference type="EMBL" id="CAC5410979.1"/>
    </source>
</evidence>
<dbReference type="InterPro" id="IPR003599">
    <property type="entry name" value="Ig_sub"/>
</dbReference>
<keyword evidence="10" id="KW-1185">Reference proteome</keyword>
<evidence type="ECO:0000259" key="8">
    <source>
        <dbReference type="PROSITE" id="PS50835"/>
    </source>
</evidence>
<evidence type="ECO:0000313" key="10">
    <source>
        <dbReference type="Proteomes" id="UP000507470"/>
    </source>
</evidence>
<dbReference type="InterPro" id="IPR013083">
    <property type="entry name" value="Znf_RING/FYVE/PHD"/>
</dbReference>
<keyword evidence="2 4" id="KW-0863">Zinc-finger</keyword>
<dbReference type="InterPro" id="IPR019786">
    <property type="entry name" value="Zinc_finger_PHD-type_CS"/>
</dbReference>
<feature type="transmembrane region" description="Helical" evidence="6">
    <location>
        <begin position="951"/>
        <end position="972"/>
    </location>
</feature>
<dbReference type="EMBL" id="CACVKT020007820">
    <property type="protein sequence ID" value="CAC5410979.1"/>
    <property type="molecule type" value="Genomic_DNA"/>
</dbReference>
<dbReference type="GO" id="GO:0008270">
    <property type="term" value="F:zinc ion binding"/>
    <property type="evidence" value="ECO:0007669"/>
    <property type="project" value="UniProtKB-KW"/>
</dbReference>
<evidence type="ECO:0000256" key="6">
    <source>
        <dbReference type="SAM" id="Phobius"/>
    </source>
</evidence>
<dbReference type="CDD" id="cd00229">
    <property type="entry name" value="SGNH_hydrolase"/>
    <property type="match status" value="1"/>
</dbReference>
<dbReference type="Gene3D" id="3.30.40.10">
    <property type="entry name" value="Zinc/RING finger domain, C3HC4 (zinc finger)"/>
    <property type="match status" value="1"/>
</dbReference>
<dbReference type="SMART" id="SM00408">
    <property type="entry name" value="IGc2"/>
    <property type="match status" value="1"/>
</dbReference>
<dbReference type="InterPro" id="IPR011011">
    <property type="entry name" value="Znf_FYVE_PHD"/>
</dbReference>
<dbReference type="InterPro" id="IPR007110">
    <property type="entry name" value="Ig-like_dom"/>
</dbReference>
<dbReference type="InterPro" id="IPR001965">
    <property type="entry name" value="Znf_PHD"/>
</dbReference>
<dbReference type="InterPro" id="IPR003598">
    <property type="entry name" value="Ig_sub2"/>
</dbReference>
<dbReference type="GO" id="GO:0034647">
    <property type="term" value="F:histone H3K4me/H3K4me2/H3K4me3 demethylase activity"/>
    <property type="evidence" value="ECO:0007669"/>
    <property type="project" value="UniProtKB-EC"/>
</dbReference>
<keyword evidence="9" id="KW-0560">Oxidoreductase</keyword>
<dbReference type="PROSITE" id="PS50016">
    <property type="entry name" value="ZF_PHD_2"/>
    <property type="match status" value="1"/>
</dbReference>
<dbReference type="EC" id="1.14.11.67" evidence="9"/>
<dbReference type="Gene3D" id="2.60.40.10">
    <property type="entry name" value="Immunoglobulins"/>
    <property type="match status" value="1"/>
</dbReference>
<evidence type="ECO:0000256" key="4">
    <source>
        <dbReference type="PROSITE-ProRule" id="PRU00146"/>
    </source>
</evidence>
<keyword evidence="3" id="KW-0862">Zinc</keyword>
<dbReference type="OrthoDB" id="6141847at2759"/>
<dbReference type="SUPFAM" id="SSF57903">
    <property type="entry name" value="FYVE/PHD zinc finger"/>
    <property type="match status" value="1"/>
</dbReference>
<dbReference type="InterPro" id="IPR019787">
    <property type="entry name" value="Znf_PHD-finger"/>
</dbReference>
<dbReference type="InterPro" id="IPR013783">
    <property type="entry name" value="Ig-like_fold"/>
</dbReference>
<dbReference type="Pfam" id="PF13927">
    <property type="entry name" value="Ig_3"/>
    <property type="match status" value="1"/>
</dbReference>
<feature type="domain" description="Ig-like" evidence="8">
    <location>
        <begin position="265"/>
        <end position="350"/>
    </location>
</feature>
<evidence type="ECO:0000256" key="5">
    <source>
        <dbReference type="SAM" id="MobiDB-lite"/>
    </source>
</evidence>
<keyword evidence="6" id="KW-1133">Transmembrane helix</keyword>
<dbReference type="Proteomes" id="UP000507470">
    <property type="component" value="Unassembled WGS sequence"/>
</dbReference>
<keyword evidence="6" id="KW-0472">Membrane</keyword>
<evidence type="ECO:0000256" key="2">
    <source>
        <dbReference type="ARBA" id="ARBA00022771"/>
    </source>
</evidence>
<evidence type="ECO:0000256" key="1">
    <source>
        <dbReference type="ARBA" id="ARBA00022723"/>
    </source>
</evidence>
<organism evidence="9 10">
    <name type="scientific">Mytilus coruscus</name>
    <name type="common">Sea mussel</name>
    <dbReference type="NCBI Taxonomy" id="42192"/>
    <lineage>
        <taxon>Eukaryota</taxon>
        <taxon>Metazoa</taxon>
        <taxon>Spiralia</taxon>
        <taxon>Lophotrochozoa</taxon>
        <taxon>Mollusca</taxon>
        <taxon>Bivalvia</taxon>
        <taxon>Autobranchia</taxon>
        <taxon>Pteriomorphia</taxon>
        <taxon>Mytilida</taxon>
        <taxon>Mytiloidea</taxon>
        <taxon>Mytilidae</taxon>
        <taxon>Mytilinae</taxon>
        <taxon>Mytilus</taxon>
    </lineage>
</organism>
<evidence type="ECO:0000256" key="3">
    <source>
        <dbReference type="ARBA" id="ARBA00022833"/>
    </source>
</evidence>
<dbReference type="PROSITE" id="PS50835">
    <property type="entry name" value="IG_LIKE"/>
    <property type="match status" value="1"/>
</dbReference>
<dbReference type="SUPFAM" id="SSF48726">
    <property type="entry name" value="Immunoglobulin"/>
    <property type="match status" value="1"/>
</dbReference>
<name>A0A6J8DSA9_MYTCO</name>
<gene>
    <name evidence="9" type="ORF">MCOR_44116</name>
</gene>
<dbReference type="Pfam" id="PF00628">
    <property type="entry name" value="PHD"/>
    <property type="match status" value="1"/>
</dbReference>
<dbReference type="PROSITE" id="PS01359">
    <property type="entry name" value="ZF_PHD_1"/>
    <property type="match status" value="1"/>
</dbReference>
<accession>A0A6J8DSA9</accession>
<dbReference type="Gene3D" id="3.40.50.12690">
    <property type="match status" value="1"/>
</dbReference>
<proteinExistence type="predicted"/>
<feature type="domain" description="PHD-type" evidence="7">
    <location>
        <begin position="614"/>
        <end position="661"/>
    </location>
</feature>
<dbReference type="AlphaFoldDB" id="A0A6J8DSA9"/>